<evidence type="ECO:0000313" key="2">
    <source>
        <dbReference type="Proteomes" id="UP000266673"/>
    </source>
</evidence>
<gene>
    <name evidence="1" type="ORF">C2G38_2180593</name>
</gene>
<dbReference type="EMBL" id="QKWP01000446">
    <property type="protein sequence ID" value="RIB19905.1"/>
    <property type="molecule type" value="Genomic_DNA"/>
</dbReference>
<name>A0A397VBR1_9GLOM</name>
<keyword evidence="2" id="KW-1185">Reference proteome</keyword>
<protein>
    <submittedName>
        <fullName evidence="1">Uncharacterized protein</fullName>
    </submittedName>
</protein>
<dbReference type="AlphaFoldDB" id="A0A397VBR1"/>
<dbReference type="Proteomes" id="UP000266673">
    <property type="component" value="Unassembled WGS sequence"/>
</dbReference>
<dbReference type="OrthoDB" id="10620838at2759"/>
<comment type="caution">
    <text evidence="1">The sequence shown here is derived from an EMBL/GenBank/DDBJ whole genome shotgun (WGS) entry which is preliminary data.</text>
</comment>
<accession>A0A397VBR1</accession>
<sequence>MFRFRFNTEPEPEPELDLSSVQFRFIGTLRKVAGSSPTGNENCARATNRRICERNFLYNSELQQKESAWTSKKRILTNNANTSNNDTWIREKIFYPFWTDVSKELLRKLWLLEGIDYLNIKSDSWFSVQMCKIPNIENWAKICYELLPPNITVCEPYLTNLTRDNEKKKKQTKTGKQQKKIYL</sequence>
<organism evidence="1 2">
    <name type="scientific">Gigaspora rosea</name>
    <dbReference type="NCBI Taxonomy" id="44941"/>
    <lineage>
        <taxon>Eukaryota</taxon>
        <taxon>Fungi</taxon>
        <taxon>Fungi incertae sedis</taxon>
        <taxon>Mucoromycota</taxon>
        <taxon>Glomeromycotina</taxon>
        <taxon>Glomeromycetes</taxon>
        <taxon>Diversisporales</taxon>
        <taxon>Gigasporaceae</taxon>
        <taxon>Gigaspora</taxon>
    </lineage>
</organism>
<reference evidence="1 2" key="1">
    <citation type="submission" date="2018-06" db="EMBL/GenBank/DDBJ databases">
        <title>Comparative genomics reveals the genomic features of Rhizophagus irregularis, R. cerebriforme, R. diaphanum and Gigaspora rosea, and their symbiotic lifestyle signature.</title>
        <authorList>
            <person name="Morin E."/>
            <person name="San Clemente H."/>
            <person name="Chen E.C.H."/>
            <person name="De La Providencia I."/>
            <person name="Hainaut M."/>
            <person name="Kuo A."/>
            <person name="Kohler A."/>
            <person name="Murat C."/>
            <person name="Tang N."/>
            <person name="Roy S."/>
            <person name="Loubradou J."/>
            <person name="Henrissat B."/>
            <person name="Grigoriev I.V."/>
            <person name="Corradi N."/>
            <person name="Roux C."/>
            <person name="Martin F.M."/>
        </authorList>
    </citation>
    <scope>NUCLEOTIDE SEQUENCE [LARGE SCALE GENOMIC DNA]</scope>
    <source>
        <strain evidence="1 2">DAOM 194757</strain>
    </source>
</reference>
<proteinExistence type="predicted"/>
<evidence type="ECO:0000313" key="1">
    <source>
        <dbReference type="EMBL" id="RIB19905.1"/>
    </source>
</evidence>